<dbReference type="EMBL" id="CP058529">
    <property type="protein sequence ID" value="QLG27152.1"/>
    <property type="molecule type" value="Genomic_DNA"/>
</dbReference>
<feature type="domain" description="Pyrrolo-quinoline quinone repeat" evidence="2">
    <location>
        <begin position="110"/>
        <end position="350"/>
    </location>
</feature>
<dbReference type="GeneID" id="56028398"/>
<dbReference type="OrthoDB" id="8638at2157"/>
<dbReference type="PANTHER" id="PTHR34512">
    <property type="entry name" value="CELL SURFACE PROTEIN"/>
    <property type="match status" value="1"/>
</dbReference>
<name>A0A7D5GB60_9EURY</name>
<dbReference type="AlphaFoldDB" id="A0A7D5GB60"/>
<keyword evidence="4" id="KW-1185">Reference proteome</keyword>
<reference evidence="3 4" key="1">
    <citation type="submission" date="2020-07" db="EMBL/GenBank/DDBJ databases">
        <title>Gai3-2, isolated from salt lake.</title>
        <authorList>
            <person name="Cui H."/>
            <person name="Shi X."/>
        </authorList>
    </citation>
    <scope>NUCLEOTIDE SEQUENCE [LARGE SCALE GENOMIC DNA]</scope>
    <source>
        <strain evidence="3 4">Gai3-2</strain>
    </source>
</reference>
<dbReference type="InterPro" id="IPR002372">
    <property type="entry name" value="PQQ_rpt_dom"/>
</dbReference>
<dbReference type="InterPro" id="IPR015943">
    <property type="entry name" value="WD40/YVTN_repeat-like_dom_sf"/>
</dbReference>
<dbReference type="RefSeq" id="WP_179168727.1">
    <property type="nucleotide sequence ID" value="NZ_CP058529.1"/>
</dbReference>
<feature type="region of interest" description="Disordered" evidence="1">
    <location>
        <begin position="31"/>
        <end position="56"/>
    </location>
</feature>
<dbReference type="PANTHER" id="PTHR34512:SF30">
    <property type="entry name" value="OUTER MEMBRANE PROTEIN ASSEMBLY FACTOR BAMB"/>
    <property type="match status" value="1"/>
</dbReference>
<organism evidence="3 4">
    <name type="scientific">Halorarum halophilum</name>
    <dbReference type="NCBI Taxonomy" id="2743090"/>
    <lineage>
        <taxon>Archaea</taxon>
        <taxon>Methanobacteriati</taxon>
        <taxon>Methanobacteriota</taxon>
        <taxon>Stenosarchaea group</taxon>
        <taxon>Halobacteria</taxon>
        <taxon>Halobacteriales</taxon>
        <taxon>Haloferacaceae</taxon>
        <taxon>Halorarum</taxon>
    </lineage>
</organism>
<dbReference type="PROSITE" id="PS51318">
    <property type="entry name" value="TAT"/>
    <property type="match status" value="1"/>
</dbReference>
<evidence type="ECO:0000313" key="3">
    <source>
        <dbReference type="EMBL" id="QLG27152.1"/>
    </source>
</evidence>
<dbReference type="SMART" id="SM00564">
    <property type="entry name" value="PQQ"/>
    <property type="match status" value="7"/>
</dbReference>
<gene>
    <name evidence="3" type="ORF">HUG10_06155</name>
</gene>
<evidence type="ECO:0000256" key="1">
    <source>
        <dbReference type="SAM" id="MobiDB-lite"/>
    </source>
</evidence>
<sequence length="495" mass="52677">MTDAPRRSVLKAAGTTVGTALLTSAGISVAAQSGDDAGDDDSESDESYTWPMYRGGPARTGFSEAVDVGPSATKRFYVGDNNDPSTPTELSVGDGRVFLTGMVDDVTGANELRAFDAGTGEREWTYEPPSRDGAGGSPEEGLGDVQDPPAVGDGTVYVASTAHNNDGEWAYGGLFAFDAETGEVEWTHRDAPHWRNPILAGDTLVAQDLRNNLVSAVDTDTGEREWTVELDLTESYLLAVRDDTVYARLEGPDGGSLGGLSLADGSLHWKHDLPPDVDADQRQGEPISVAVGEDAIYYATRTGDENAVVAQSLEDGSRLWNRSLTELCGEPRPHLSAPVLADGSIYVFTTADRSADTLASPSSLWALDAESGDERWQLNSAHHLLGSPTATRGTVYVGTDVPLTEDASRKYYDTEPIGEYPTVAAVDAADGSVRWAYAEPPENGGEDELYALTPVVTDRGLFVKTTGDDRDSASRILALESSEAEVGPDHRPQDL</sequence>
<dbReference type="InterPro" id="IPR006311">
    <property type="entry name" value="TAT_signal"/>
</dbReference>
<protein>
    <submittedName>
        <fullName evidence="3">PQQ-binding-like beta-propeller repeat protein</fullName>
    </submittedName>
</protein>
<proteinExistence type="predicted"/>
<accession>A0A7D5GB60</accession>
<feature type="compositionally biased region" description="Acidic residues" evidence="1">
    <location>
        <begin position="36"/>
        <end position="46"/>
    </location>
</feature>
<dbReference type="Proteomes" id="UP000509750">
    <property type="component" value="Chromosome"/>
</dbReference>
<dbReference type="Pfam" id="PF13360">
    <property type="entry name" value="PQQ_2"/>
    <property type="match status" value="1"/>
</dbReference>
<dbReference type="Gene3D" id="2.130.10.10">
    <property type="entry name" value="YVTN repeat-like/Quinoprotein amine dehydrogenase"/>
    <property type="match status" value="2"/>
</dbReference>
<evidence type="ECO:0000313" key="4">
    <source>
        <dbReference type="Proteomes" id="UP000509750"/>
    </source>
</evidence>
<evidence type="ECO:0000259" key="2">
    <source>
        <dbReference type="Pfam" id="PF13360"/>
    </source>
</evidence>
<dbReference type="InterPro" id="IPR011047">
    <property type="entry name" value="Quinoprotein_ADH-like_sf"/>
</dbReference>
<dbReference type="SUPFAM" id="SSF50998">
    <property type="entry name" value="Quinoprotein alcohol dehydrogenase-like"/>
    <property type="match status" value="2"/>
</dbReference>
<feature type="region of interest" description="Disordered" evidence="1">
    <location>
        <begin position="116"/>
        <end position="154"/>
    </location>
</feature>
<dbReference type="KEGG" id="halg:HUG10_06155"/>
<dbReference type="InterPro" id="IPR018391">
    <property type="entry name" value="PQQ_b-propeller_rpt"/>
</dbReference>